<evidence type="ECO:0000256" key="1">
    <source>
        <dbReference type="ARBA" id="ARBA00009627"/>
    </source>
</evidence>
<keyword evidence="2" id="KW-0647">Proteasome</keyword>
<dbReference type="Pfam" id="PF10075">
    <property type="entry name" value="CSN8_PSD8_EIF3K"/>
    <property type="match status" value="1"/>
</dbReference>
<organism evidence="5 6">
    <name type="scientific">Tritrichomonas musculus</name>
    <dbReference type="NCBI Taxonomy" id="1915356"/>
    <lineage>
        <taxon>Eukaryota</taxon>
        <taxon>Metamonada</taxon>
        <taxon>Parabasalia</taxon>
        <taxon>Tritrichomonadida</taxon>
        <taxon>Tritrichomonadidae</taxon>
        <taxon>Tritrichomonas</taxon>
    </lineage>
</organism>
<feature type="domain" description="PCI" evidence="4">
    <location>
        <begin position="78"/>
        <end position="279"/>
    </location>
</feature>
<comment type="similarity">
    <text evidence="1">Belongs to the proteasome subunit S14 family.</text>
</comment>
<evidence type="ECO:0000256" key="2">
    <source>
        <dbReference type="ARBA" id="ARBA00022942"/>
    </source>
</evidence>
<accession>A0ABR2JYZ5</accession>
<dbReference type="InterPro" id="IPR033464">
    <property type="entry name" value="CSN8_PSD8_EIF3K"/>
</dbReference>
<dbReference type="InterPro" id="IPR006746">
    <property type="entry name" value="26S_Psome_Rpn12"/>
</dbReference>
<proteinExistence type="inferred from homology"/>
<evidence type="ECO:0000313" key="6">
    <source>
        <dbReference type="Proteomes" id="UP001470230"/>
    </source>
</evidence>
<dbReference type="PROSITE" id="PS50250">
    <property type="entry name" value="PCI"/>
    <property type="match status" value="1"/>
</dbReference>
<sequence>MISEATESKFENLKQIMNSETLLDAKRAEALINDLKLDFLQFQLLTPKESELLPQNIMMFRDILEYDALFSIKTKNLDEFERAMAQLKCYYFRKTDLPPSDNMPLLLAIHLVAILGKKDEETKEETETDEERDKDADDDDDNEINRAKKKKLVDFNIELQLAREIIGHNIFLDYAADLHQSVIENSFARLFILENQPPSPLFNQFTADLLNGARNSHADSIERAYKYLTLSEISSILHFNNEEDVRLFVSKRKWRIADDDITVIFNREEGKSKSSEDMLRRAIALSEQISTLA</sequence>
<reference evidence="5 6" key="1">
    <citation type="submission" date="2024-04" db="EMBL/GenBank/DDBJ databases">
        <title>Tritrichomonas musculus Genome.</title>
        <authorList>
            <person name="Alves-Ferreira E."/>
            <person name="Grigg M."/>
            <person name="Lorenzi H."/>
            <person name="Galac M."/>
        </authorList>
    </citation>
    <scope>NUCLEOTIDE SEQUENCE [LARGE SCALE GENOMIC DNA]</scope>
    <source>
        <strain evidence="5 6">EAF2021</strain>
    </source>
</reference>
<dbReference type="InterPro" id="IPR000717">
    <property type="entry name" value="PCI_dom"/>
</dbReference>
<keyword evidence="6" id="KW-1185">Reference proteome</keyword>
<dbReference type="EMBL" id="JAPFFF010000008">
    <property type="protein sequence ID" value="KAK8884085.1"/>
    <property type="molecule type" value="Genomic_DNA"/>
</dbReference>
<dbReference type="PANTHER" id="PTHR12387">
    <property type="entry name" value="26S PROTEASOME NON-ATPASE REGULATORY SUBUNIT 8"/>
    <property type="match status" value="1"/>
</dbReference>
<evidence type="ECO:0000259" key="4">
    <source>
        <dbReference type="PROSITE" id="PS50250"/>
    </source>
</evidence>
<dbReference type="PANTHER" id="PTHR12387:SF0">
    <property type="entry name" value="26S PROTEASOME NON-ATPASE REGULATORY SUBUNIT 8"/>
    <property type="match status" value="1"/>
</dbReference>
<feature type="compositionally biased region" description="Acidic residues" evidence="3">
    <location>
        <begin position="122"/>
        <end position="142"/>
    </location>
</feature>
<protein>
    <recommendedName>
        <fullName evidence="4">PCI domain-containing protein</fullName>
    </recommendedName>
</protein>
<dbReference type="Gene3D" id="1.25.40.990">
    <property type="match status" value="2"/>
</dbReference>
<name>A0ABR2JYZ5_9EUKA</name>
<dbReference type="Proteomes" id="UP001470230">
    <property type="component" value="Unassembled WGS sequence"/>
</dbReference>
<evidence type="ECO:0000313" key="5">
    <source>
        <dbReference type="EMBL" id="KAK8884085.1"/>
    </source>
</evidence>
<gene>
    <name evidence="5" type="ORF">M9Y10_043190</name>
</gene>
<feature type="region of interest" description="Disordered" evidence="3">
    <location>
        <begin position="120"/>
        <end position="142"/>
    </location>
</feature>
<comment type="caution">
    <text evidence="5">The sequence shown here is derived from an EMBL/GenBank/DDBJ whole genome shotgun (WGS) entry which is preliminary data.</text>
</comment>
<evidence type="ECO:0000256" key="3">
    <source>
        <dbReference type="SAM" id="MobiDB-lite"/>
    </source>
</evidence>